<dbReference type="CDD" id="cd08368">
    <property type="entry name" value="LIM"/>
    <property type="match status" value="3"/>
</dbReference>
<keyword evidence="9" id="KW-0863">Zinc-finger</keyword>
<organism evidence="14 15">
    <name type="scientific">Puccinia sorghi</name>
    <dbReference type="NCBI Taxonomy" id="27349"/>
    <lineage>
        <taxon>Eukaryota</taxon>
        <taxon>Fungi</taxon>
        <taxon>Dikarya</taxon>
        <taxon>Basidiomycota</taxon>
        <taxon>Pucciniomycotina</taxon>
        <taxon>Pucciniomycetes</taxon>
        <taxon>Pucciniales</taxon>
        <taxon>Pucciniaceae</taxon>
        <taxon>Puccinia</taxon>
    </lineage>
</organism>
<dbReference type="FunFam" id="2.10.110.10:FF:000008">
    <property type="entry name" value="Paxillin isoform 1"/>
    <property type="match status" value="1"/>
</dbReference>
<keyword evidence="5" id="KW-0677">Repeat</keyword>
<evidence type="ECO:0000256" key="1">
    <source>
        <dbReference type="ARBA" id="ARBA00004282"/>
    </source>
</evidence>
<dbReference type="SUPFAM" id="SSF57716">
    <property type="entry name" value="Glucocorticoid receptor-like (DNA-binding domain)"/>
    <property type="match status" value="3"/>
</dbReference>
<dbReference type="GO" id="GO:0001725">
    <property type="term" value="C:stress fiber"/>
    <property type="evidence" value="ECO:0007669"/>
    <property type="project" value="TreeGrafter"/>
</dbReference>
<dbReference type="PROSITE" id="PS00478">
    <property type="entry name" value="LIM_DOMAIN_1"/>
    <property type="match status" value="2"/>
</dbReference>
<dbReference type="Pfam" id="PF00412">
    <property type="entry name" value="LIM"/>
    <property type="match status" value="2"/>
</dbReference>
<evidence type="ECO:0000259" key="13">
    <source>
        <dbReference type="PROSITE" id="PS50157"/>
    </source>
</evidence>
<dbReference type="GO" id="GO:0005737">
    <property type="term" value="C:cytoplasm"/>
    <property type="evidence" value="ECO:0007669"/>
    <property type="project" value="UniProtKB-SubCell"/>
</dbReference>
<keyword evidence="7" id="KW-0965">Cell junction</keyword>
<dbReference type="GO" id="GO:0030036">
    <property type="term" value="P:actin cytoskeleton organization"/>
    <property type="evidence" value="ECO:0007669"/>
    <property type="project" value="TreeGrafter"/>
</dbReference>
<dbReference type="InterPro" id="IPR013087">
    <property type="entry name" value="Znf_C2H2_type"/>
</dbReference>
<accession>A0A0L6UDV0</accession>
<protein>
    <recommendedName>
        <fullName evidence="16">LIM zinc-binding domain-containing protein</fullName>
    </recommendedName>
</protein>
<feature type="region of interest" description="Disordered" evidence="11">
    <location>
        <begin position="1"/>
        <end position="114"/>
    </location>
</feature>
<evidence type="ECO:0000256" key="9">
    <source>
        <dbReference type="PROSITE-ProRule" id="PRU00042"/>
    </source>
</evidence>
<evidence type="ECO:0000256" key="6">
    <source>
        <dbReference type="ARBA" id="ARBA00022833"/>
    </source>
</evidence>
<evidence type="ECO:0000256" key="11">
    <source>
        <dbReference type="SAM" id="MobiDB-lite"/>
    </source>
</evidence>
<feature type="region of interest" description="Disordered" evidence="11">
    <location>
        <begin position="175"/>
        <end position="209"/>
    </location>
</feature>
<evidence type="ECO:0000313" key="15">
    <source>
        <dbReference type="Proteomes" id="UP000037035"/>
    </source>
</evidence>
<dbReference type="Proteomes" id="UP000037035">
    <property type="component" value="Unassembled WGS sequence"/>
</dbReference>
<dbReference type="PANTHER" id="PTHR24214">
    <property type="entry name" value="PDZ AND LIM DOMAIN PROTEIN ZASP"/>
    <property type="match status" value="1"/>
</dbReference>
<evidence type="ECO:0000256" key="4">
    <source>
        <dbReference type="ARBA" id="ARBA00022723"/>
    </source>
</evidence>
<feature type="compositionally biased region" description="Pro residues" evidence="11">
    <location>
        <begin position="40"/>
        <end position="50"/>
    </location>
</feature>
<gene>
    <name evidence="14" type="ORF">VP01_699g7</name>
</gene>
<name>A0A0L6UDV0_9BASI</name>
<dbReference type="GO" id="GO:0030695">
    <property type="term" value="F:GTPase regulator activity"/>
    <property type="evidence" value="ECO:0007669"/>
    <property type="project" value="UniProtKB-ARBA"/>
</dbReference>
<feature type="compositionally biased region" description="Low complexity" evidence="11">
    <location>
        <begin position="11"/>
        <end position="22"/>
    </location>
</feature>
<dbReference type="AlphaFoldDB" id="A0A0L6UDV0"/>
<evidence type="ECO:0000256" key="8">
    <source>
        <dbReference type="ARBA" id="ARBA00023038"/>
    </source>
</evidence>
<dbReference type="GO" id="GO:0008270">
    <property type="term" value="F:zinc ion binding"/>
    <property type="evidence" value="ECO:0007669"/>
    <property type="project" value="UniProtKB-KW"/>
</dbReference>
<feature type="domain" description="LIM zinc-binding" evidence="12">
    <location>
        <begin position="394"/>
        <end position="465"/>
    </location>
</feature>
<feature type="compositionally biased region" description="Pro residues" evidence="11">
    <location>
        <begin position="61"/>
        <end position="83"/>
    </location>
</feature>
<dbReference type="PROSITE" id="PS50157">
    <property type="entry name" value="ZINC_FINGER_C2H2_2"/>
    <property type="match status" value="1"/>
</dbReference>
<feature type="domain" description="LIM zinc-binding" evidence="12">
    <location>
        <begin position="241"/>
        <end position="300"/>
    </location>
</feature>
<keyword evidence="15" id="KW-1185">Reference proteome</keyword>
<keyword evidence="3" id="KW-0963">Cytoplasm</keyword>
<dbReference type="PANTHER" id="PTHR24214:SF38">
    <property type="entry name" value="PDZ AND LIM DOMAIN PROTEIN ZASP-RELATED"/>
    <property type="match status" value="1"/>
</dbReference>
<dbReference type="Gene3D" id="2.10.110.10">
    <property type="entry name" value="Cysteine Rich Protein"/>
    <property type="match status" value="3"/>
</dbReference>
<evidence type="ECO:0000313" key="14">
    <source>
        <dbReference type="EMBL" id="KNZ46749.1"/>
    </source>
</evidence>
<evidence type="ECO:0000256" key="2">
    <source>
        <dbReference type="ARBA" id="ARBA00004496"/>
    </source>
</evidence>
<dbReference type="VEuPathDB" id="FungiDB:VP01_699g7"/>
<sequence>MSTPLLRRLAQYQQPPQQQQPQPTAPSNSYPARAHSLKRPLPPVPPPQEPPQQTHQSPRTKPLPQPPSTTAPLPQHPFSPPPIIWNNPYTRPPHLPQPPSLPEELSSHGPQNWVTQQPPIIVHNASSDHDDAQEGMMPRMVVTDSDEGAPAIVVDDGCPPASPTAAEATTMTKGKKPFISDGRRTAGPRTITPQRSERVTSESRTRQRSMPQTILPDITPYHHQHASSLPHHRHPPHHAVLTCAGCQQLIAGRIVNALDRRWHPDCFTCQHCNIVLEHVAFYEHEGKAYCGVDYDELFSVKCYHCNTSINEDSYVTLDDPSIKDGPRHYHKLHLFCSECGDPFIDPKSLEERSRISHLSHQASEPPLPPKEPKPFVLFNGFPYCEKCDIRLHRPKCFACKLPIPNDFVAALNKRFHSECFVCFQCQHAFSNNQFFLKPLADIDPSLDPKSKLGTQPVPICLNCYS</sequence>
<dbReference type="GO" id="GO:0051371">
    <property type="term" value="F:muscle alpha-actinin binding"/>
    <property type="evidence" value="ECO:0007669"/>
    <property type="project" value="TreeGrafter"/>
</dbReference>
<dbReference type="InterPro" id="IPR050604">
    <property type="entry name" value="PDZ-LIM_domain"/>
</dbReference>
<proteinExistence type="predicted"/>
<dbReference type="STRING" id="27349.A0A0L6UDV0"/>
<dbReference type="SMART" id="SM00132">
    <property type="entry name" value="LIM"/>
    <property type="match status" value="3"/>
</dbReference>
<reference evidence="14 15" key="1">
    <citation type="submission" date="2015-08" db="EMBL/GenBank/DDBJ databases">
        <title>Next Generation Sequencing and Analysis of the Genome of Puccinia sorghi L Schw, the Causal Agent of Maize Common Rust.</title>
        <authorList>
            <person name="Rochi L."/>
            <person name="Burguener G."/>
            <person name="Darino M."/>
            <person name="Turjanski A."/>
            <person name="Kreff E."/>
            <person name="Dieguez M.J."/>
            <person name="Sacco F."/>
        </authorList>
    </citation>
    <scope>NUCLEOTIDE SEQUENCE [LARGE SCALE GENOMIC DNA]</scope>
    <source>
        <strain evidence="14 15">RO10H11247</strain>
    </source>
</reference>
<evidence type="ECO:0000256" key="7">
    <source>
        <dbReference type="ARBA" id="ARBA00022949"/>
    </source>
</evidence>
<keyword evidence="6 10" id="KW-0862">Zinc</keyword>
<keyword evidence="4 10" id="KW-0479">Metal-binding</keyword>
<feature type="domain" description="C2H2-type" evidence="13">
    <location>
        <begin position="334"/>
        <end position="365"/>
    </location>
</feature>
<dbReference type="EMBL" id="LAVV01012382">
    <property type="protein sequence ID" value="KNZ46749.1"/>
    <property type="molecule type" value="Genomic_DNA"/>
</dbReference>
<evidence type="ECO:0000256" key="3">
    <source>
        <dbReference type="ARBA" id="ARBA00022490"/>
    </source>
</evidence>
<evidence type="ECO:0008006" key="16">
    <source>
        <dbReference type="Google" id="ProtNLM"/>
    </source>
</evidence>
<dbReference type="GO" id="GO:0031941">
    <property type="term" value="C:filamentous actin"/>
    <property type="evidence" value="ECO:0007669"/>
    <property type="project" value="TreeGrafter"/>
</dbReference>
<comment type="caution">
    <text evidence="14">The sequence shown here is derived from an EMBL/GenBank/DDBJ whole genome shotgun (WGS) entry which is preliminary data.</text>
</comment>
<dbReference type="GO" id="GO:0003779">
    <property type="term" value="F:actin binding"/>
    <property type="evidence" value="ECO:0007669"/>
    <property type="project" value="TreeGrafter"/>
</dbReference>
<dbReference type="InterPro" id="IPR001781">
    <property type="entry name" value="Znf_LIM"/>
</dbReference>
<keyword evidence="8 10" id="KW-0440">LIM domain</keyword>
<feature type="compositionally biased region" description="Basic and acidic residues" evidence="11">
    <location>
        <begin position="195"/>
        <end position="205"/>
    </location>
</feature>
<feature type="compositionally biased region" description="Pro residues" evidence="11">
    <location>
        <begin position="90"/>
        <end position="101"/>
    </location>
</feature>
<dbReference type="PROSITE" id="PS50023">
    <property type="entry name" value="LIM_DOMAIN_2"/>
    <property type="match status" value="2"/>
</dbReference>
<evidence type="ECO:0000256" key="5">
    <source>
        <dbReference type="ARBA" id="ARBA00022737"/>
    </source>
</evidence>
<evidence type="ECO:0000256" key="10">
    <source>
        <dbReference type="PROSITE-ProRule" id="PRU00125"/>
    </source>
</evidence>
<dbReference type="OrthoDB" id="15567at2759"/>
<evidence type="ECO:0000259" key="12">
    <source>
        <dbReference type="PROSITE" id="PS50023"/>
    </source>
</evidence>
<comment type="subcellular location">
    <subcellularLocation>
        <location evidence="1">Cell junction</location>
    </subcellularLocation>
    <subcellularLocation>
        <location evidence="2">Cytoplasm</location>
    </subcellularLocation>
</comment>